<dbReference type="Pfam" id="PF08522">
    <property type="entry name" value="BT_3987-like_N"/>
    <property type="match status" value="1"/>
</dbReference>
<gene>
    <name evidence="3" type="ORF">I6I98_18850</name>
</gene>
<dbReference type="EMBL" id="CP068224">
    <property type="protein sequence ID" value="QQT52318.1"/>
    <property type="molecule type" value="Genomic_DNA"/>
</dbReference>
<feature type="chain" id="PRO_5045108330" evidence="1">
    <location>
        <begin position="20"/>
        <end position="311"/>
    </location>
</feature>
<feature type="domain" description="BT-3987-like N-terminal" evidence="2">
    <location>
        <begin position="64"/>
        <end position="160"/>
    </location>
</feature>
<reference evidence="3 4" key="1">
    <citation type="submission" date="2021-01" db="EMBL/GenBank/DDBJ databases">
        <title>FDA dAtabase for Regulatory Grade micrObial Sequences (FDA-ARGOS): Supporting development and validation of Infectious Disease Dx tests.</title>
        <authorList>
            <person name="Sproer C."/>
            <person name="Gronow S."/>
            <person name="Severitt S."/>
            <person name="Schroder I."/>
            <person name="Tallon L."/>
            <person name="Sadzewicz L."/>
            <person name="Zhao X."/>
            <person name="Boylan J."/>
            <person name="Ott S."/>
            <person name="Bowen H."/>
            <person name="Vavikolanu K."/>
            <person name="Mehta A."/>
            <person name="Aluvathingal J."/>
            <person name="Nadendla S."/>
            <person name="Lowell S."/>
            <person name="Myers T."/>
            <person name="Yan Y."/>
            <person name="Sichtig H."/>
        </authorList>
    </citation>
    <scope>NUCLEOTIDE SEQUENCE [LARGE SCALE GENOMIC DNA]</scope>
    <source>
        <strain evidence="3 4">FDAARGOS_1141</strain>
    </source>
</reference>
<evidence type="ECO:0000256" key="1">
    <source>
        <dbReference type="SAM" id="SignalP"/>
    </source>
</evidence>
<evidence type="ECO:0000259" key="2">
    <source>
        <dbReference type="Pfam" id="PF08522"/>
    </source>
</evidence>
<evidence type="ECO:0000313" key="4">
    <source>
        <dbReference type="Proteomes" id="UP000595498"/>
    </source>
</evidence>
<evidence type="ECO:0000313" key="3">
    <source>
        <dbReference type="EMBL" id="QQT52318.1"/>
    </source>
</evidence>
<dbReference type="Proteomes" id="UP000595498">
    <property type="component" value="Chromosome"/>
</dbReference>
<dbReference type="PROSITE" id="PS51257">
    <property type="entry name" value="PROKAR_LIPOPROTEIN"/>
    <property type="match status" value="1"/>
</dbReference>
<name>A0ABX7CKV1_SPHMU</name>
<feature type="signal peptide" evidence="1">
    <location>
        <begin position="1"/>
        <end position="19"/>
    </location>
</feature>
<proteinExistence type="predicted"/>
<dbReference type="InterPro" id="IPR013728">
    <property type="entry name" value="BT_3987-like_N"/>
</dbReference>
<accession>A0ABX7CKV1</accession>
<organism evidence="3 4">
    <name type="scientific">Sphingobacterium multivorum</name>
    <dbReference type="NCBI Taxonomy" id="28454"/>
    <lineage>
        <taxon>Bacteria</taxon>
        <taxon>Pseudomonadati</taxon>
        <taxon>Bacteroidota</taxon>
        <taxon>Sphingobacteriia</taxon>
        <taxon>Sphingobacteriales</taxon>
        <taxon>Sphingobacteriaceae</taxon>
        <taxon>Sphingobacterium</taxon>
    </lineage>
</organism>
<dbReference type="Gene3D" id="2.60.40.1740">
    <property type="entry name" value="hypothetical protein (bacova_03559)"/>
    <property type="match status" value="1"/>
</dbReference>
<protein>
    <submittedName>
        <fullName evidence="3">DUF1735 domain-containing protein</fullName>
    </submittedName>
</protein>
<keyword evidence="1" id="KW-0732">Signal</keyword>
<keyword evidence="4" id="KW-1185">Reference proteome</keyword>
<sequence>MKKVIKYISLALAIPTLFSSCLKDDAIIGPDAPGAISNVVEFKNPTFFESGTSSKLPLYLLPFDMKPTGQLVLEVNYAGANTAPQDINVKVKVDNSLLGVYNEDQDDELTPLPSSQYSVPTTDVVIKKGERVGKFVVDLKPSLFGFDHSYALGFTIESSSVGNISGNFGKIVVGIVPKNLYDGSYKVVQGTVQRYTAGKPNEGDALNGSMAGNPNVTLKTVDGTTVEIGNLRWAGGTSGIAGIDNLRAKIDPVTNEVTMSSLGGRTLKNIAGKVNKYDPATRTFTLNFDWAQTTNKREVLDLKITYDSVRE</sequence>